<evidence type="ECO:0000313" key="3">
    <source>
        <dbReference type="Proteomes" id="UP000247416"/>
    </source>
</evidence>
<organism evidence="2 3">
    <name type="scientific">Ureibacillus chungkukjangi</name>
    <dbReference type="NCBI Taxonomy" id="1202712"/>
    <lineage>
        <taxon>Bacteria</taxon>
        <taxon>Bacillati</taxon>
        <taxon>Bacillota</taxon>
        <taxon>Bacilli</taxon>
        <taxon>Bacillales</taxon>
        <taxon>Caryophanaceae</taxon>
        <taxon>Ureibacillus</taxon>
    </lineage>
</organism>
<accession>A0A318TR44</accession>
<keyword evidence="3" id="KW-1185">Reference proteome</keyword>
<evidence type="ECO:0000259" key="1">
    <source>
        <dbReference type="Pfam" id="PF13460"/>
    </source>
</evidence>
<dbReference type="InterPro" id="IPR016040">
    <property type="entry name" value="NAD(P)-bd_dom"/>
</dbReference>
<protein>
    <submittedName>
        <fullName evidence="2">Uncharacterized protein YbjT (DUF2867 family)</fullName>
    </submittedName>
</protein>
<dbReference type="InterPro" id="IPR036291">
    <property type="entry name" value="NAD(P)-bd_dom_sf"/>
</dbReference>
<dbReference type="PANTHER" id="PTHR15020">
    <property type="entry name" value="FLAVIN REDUCTASE-RELATED"/>
    <property type="match status" value="1"/>
</dbReference>
<name>A0A318TR44_9BACL</name>
<dbReference type="PANTHER" id="PTHR15020:SF50">
    <property type="entry name" value="UPF0659 PROTEIN YMR090W"/>
    <property type="match status" value="1"/>
</dbReference>
<dbReference type="Proteomes" id="UP000247416">
    <property type="component" value="Unassembled WGS sequence"/>
</dbReference>
<reference evidence="2 3" key="1">
    <citation type="submission" date="2018-06" db="EMBL/GenBank/DDBJ databases">
        <title>Genomic Encyclopedia of Archaeal and Bacterial Type Strains, Phase II (KMG-II): from individual species to whole genera.</title>
        <authorList>
            <person name="Goeker M."/>
        </authorList>
    </citation>
    <scope>NUCLEOTIDE SEQUENCE [LARGE SCALE GENOMIC DNA]</scope>
    <source>
        <strain evidence="2 3">KACC 16626</strain>
    </source>
</reference>
<dbReference type="Gene3D" id="3.40.50.720">
    <property type="entry name" value="NAD(P)-binding Rossmann-like Domain"/>
    <property type="match status" value="1"/>
</dbReference>
<dbReference type="SUPFAM" id="SSF51735">
    <property type="entry name" value="NAD(P)-binding Rossmann-fold domains"/>
    <property type="match status" value="1"/>
</dbReference>
<comment type="caution">
    <text evidence="2">The sequence shown here is derived from an EMBL/GenBank/DDBJ whole genome shotgun (WGS) entry which is preliminary data.</text>
</comment>
<sequence>MNILVFGANGPLGRQLIQYILNNAKHTAIALLENRAQSAYFTEKGIENYLYSTGDSLEVILSTAPNVDAIVIAEHIMDDLVSETIVEIDETIKLLEALKNTPLKRMVHISSFETRKEEWIHLPVYFRPIMIKNYYVDQWLRQSSLDYTIIHPGNLNDKKGTGFVKVDDRDISIGDISREDVAKIVLACLENQSTIRKEFKVVSGKQPIEDAINMVI</sequence>
<dbReference type="EMBL" id="QJTJ01000005">
    <property type="protein sequence ID" value="PYF07316.1"/>
    <property type="molecule type" value="Genomic_DNA"/>
</dbReference>
<dbReference type="Pfam" id="PF13460">
    <property type="entry name" value="NAD_binding_10"/>
    <property type="match status" value="1"/>
</dbReference>
<gene>
    <name evidence="2" type="ORF">BJ095_105106</name>
</gene>
<feature type="domain" description="NAD(P)-binding" evidence="1">
    <location>
        <begin position="7"/>
        <end position="191"/>
    </location>
</feature>
<proteinExistence type="predicted"/>
<evidence type="ECO:0000313" key="2">
    <source>
        <dbReference type="EMBL" id="PYF07316.1"/>
    </source>
</evidence>
<dbReference type="RefSeq" id="WP_181417972.1">
    <property type="nucleotide sequence ID" value="NZ_CP085009.1"/>
</dbReference>
<dbReference type="AlphaFoldDB" id="A0A318TR44"/>